<reference evidence="3" key="1">
    <citation type="journal article" date="2019" name="Int. J. Syst. Evol. Microbiol.">
        <title>The Global Catalogue of Microorganisms (GCM) 10K type strain sequencing project: providing services to taxonomists for standard genome sequencing and annotation.</title>
        <authorList>
            <consortium name="The Broad Institute Genomics Platform"/>
            <consortium name="The Broad Institute Genome Sequencing Center for Infectious Disease"/>
            <person name="Wu L."/>
            <person name="Ma J."/>
        </authorList>
    </citation>
    <scope>NUCLEOTIDE SEQUENCE [LARGE SCALE GENOMIC DNA]</scope>
    <source>
        <strain evidence="3">JCM 31920</strain>
    </source>
</reference>
<dbReference type="Gene3D" id="3.40.30.10">
    <property type="entry name" value="Glutaredoxin"/>
    <property type="match status" value="1"/>
</dbReference>
<sequence>MKVISLFWRKSCLVPALVGFVLGAYGQAPIKPDYGIQIGQSLDPSYLLQAKTVRNGQQSRPPATGSWILLDFWETYCAACIASLPKLDSLQRRFADTVKFIPVTGSSWPLVHKTLSRLRMDSLESLNFIVEDTALNRRFPHAEIPHVVWVDPRGVVKAITGGDQVNESIISRVLSEKEVELTRKQDNLRWDKSKPLGGLDPEEIKPLYRSALLKYNAANGSSISFKCWDGKSNVGQKNHVYISNQGPVQMYYAAFMALTEGSVGSPNPYRISVEIKDEYVRQRYADPDLSPYPFLPTEFPFLEWNDKYAFRKDNSFSYDLMLEHPVPDSLFLEYVLEDLNRFFPFKGSVELRQTECLVLVAEDVQKARETLKSKTLQKSWRIGNESIASHGGTLSEFVGKHLSWLGCPPILDETGITDPVDIEIFFNDCAGYSRLNGLVSNTPWDENCVRNELAKYGLSFKKDKRWVKMLVLKDR</sequence>
<gene>
    <name evidence="2" type="ORF">GCM10023091_10940</name>
</gene>
<dbReference type="EMBL" id="BAABEY010000011">
    <property type="protein sequence ID" value="GAA4435080.1"/>
    <property type="molecule type" value="Genomic_DNA"/>
</dbReference>
<proteinExistence type="predicted"/>
<evidence type="ECO:0000313" key="3">
    <source>
        <dbReference type="Proteomes" id="UP001501508"/>
    </source>
</evidence>
<dbReference type="InterPro" id="IPR013766">
    <property type="entry name" value="Thioredoxin_domain"/>
</dbReference>
<name>A0ABP8LRR2_9BACT</name>
<evidence type="ECO:0000259" key="1">
    <source>
        <dbReference type="PROSITE" id="PS51352"/>
    </source>
</evidence>
<dbReference type="Proteomes" id="UP001501508">
    <property type="component" value="Unassembled WGS sequence"/>
</dbReference>
<dbReference type="SUPFAM" id="SSF52833">
    <property type="entry name" value="Thioredoxin-like"/>
    <property type="match status" value="1"/>
</dbReference>
<evidence type="ECO:0000313" key="2">
    <source>
        <dbReference type="EMBL" id="GAA4435080.1"/>
    </source>
</evidence>
<accession>A0ABP8LRR2</accession>
<organism evidence="2 3">
    <name type="scientific">Ravibacter arvi</name>
    <dbReference type="NCBI Taxonomy" id="2051041"/>
    <lineage>
        <taxon>Bacteria</taxon>
        <taxon>Pseudomonadati</taxon>
        <taxon>Bacteroidota</taxon>
        <taxon>Cytophagia</taxon>
        <taxon>Cytophagales</taxon>
        <taxon>Spirosomataceae</taxon>
        <taxon>Ravibacter</taxon>
    </lineage>
</organism>
<dbReference type="PROSITE" id="PS51352">
    <property type="entry name" value="THIOREDOXIN_2"/>
    <property type="match status" value="1"/>
</dbReference>
<keyword evidence="3" id="KW-1185">Reference proteome</keyword>
<protein>
    <recommendedName>
        <fullName evidence="1">Thioredoxin domain-containing protein</fullName>
    </recommendedName>
</protein>
<comment type="caution">
    <text evidence="2">The sequence shown here is derived from an EMBL/GenBank/DDBJ whole genome shotgun (WGS) entry which is preliminary data.</text>
</comment>
<dbReference type="RefSeq" id="WP_345027077.1">
    <property type="nucleotide sequence ID" value="NZ_BAABEY010000011.1"/>
</dbReference>
<feature type="domain" description="Thioredoxin" evidence="1">
    <location>
        <begin position="36"/>
        <end position="179"/>
    </location>
</feature>
<dbReference type="InterPro" id="IPR036249">
    <property type="entry name" value="Thioredoxin-like_sf"/>
</dbReference>